<dbReference type="RefSeq" id="WP_155543546.1">
    <property type="nucleotide sequence ID" value="NZ_CABVGP010000001.1"/>
</dbReference>
<dbReference type="AlphaFoldDB" id="A0A6I8LNK3"/>
<evidence type="ECO:0000313" key="3">
    <source>
        <dbReference type="Proteomes" id="UP000399805"/>
    </source>
</evidence>
<dbReference type="GO" id="GO:0016787">
    <property type="term" value="F:hydrolase activity"/>
    <property type="evidence" value="ECO:0007669"/>
    <property type="project" value="UniProtKB-KW"/>
</dbReference>
<dbReference type="PRINTS" id="PR00111">
    <property type="entry name" value="ABHYDROLASE"/>
</dbReference>
<proteinExistence type="predicted"/>
<keyword evidence="3" id="KW-1185">Reference proteome</keyword>
<dbReference type="PANTHER" id="PTHR43433">
    <property type="entry name" value="HYDROLASE, ALPHA/BETA FOLD FAMILY PROTEIN"/>
    <property type="match status" value="1"/>
</dbReference>
<dbReference type="PANTHER" id="PTHR43433:SF10">
    <property type="entry name" value="AB HYDROLASE-1 DOMAIN-CONTAINING PROTEIN"/>
    <property type="match status" value="1"/>
</dbReference>
<dbReference type="Gene3D" id="3.40.50.1820">
    <property type="entry name" value="alpha/beta hydrolase"/>
    <property type="match status" value="1"/>
</dbReference>
<dbReference type="SUPFAM" id="SSF53474">
    <property type="entry name" value="alpha/beta-Hydrolases"/>
    <property type="match status" value="1"/>
</dbReference>
<dbReference type="InterPro" id="IPR029058">
    <property type="entry name" value="AB_hydrolase_fold"/>
</dbReference>
<dbReference type="Pfam" id="PF00561">
    <property type="entry name" value="Abhydrolase_1"/>
    <property type="match status" value="1"/>
</dbReference>
<keyword evidence="2" id="KW-0378">Hydrolase</keyword>
<dbReference type="Proteomes" id="UP000399805">
    <property type="component" value="Unassembled WGS sequence"/>
</dbReference>
<reference evidence="2 3" key="1">
    <citation type="submission" date="2019-09" db="EMBL/GenBank/DDBJ databases">
        <authorList>
            <person name="Leyn A S."/>
        </authorList>
    </citation>
    <scope>NUCLEOTIDE SEQUENCE [LARGE SCALE GENOMIC DNA]</scope>
    <source>
        <strain evidence="2">AA231_1</strain>
    </source>
</reference>
<gene>
    <name evidence="2" type="ORF">AA23TX_03593</name>
</gene>
<name>A0A6I8LNK3_9PSEU</name>
<protein>
    <submittedName>
        <fullName evidence="2">Hydrolase</fullName>
    </submittedName>
</protein>
<dbReference type="EMBL" id="CABVGP010000001">
    <property type="protein sequence ID" value="VVJ18572.1"/>
    <property type="molecule type" value="Genomic_DNA"/>
</dbReference>
<evidence type="ECO:0000313" key="2">
    <source>
        <dbReference type="EMBL" id="VVJ18572.1"/>
    </source>
</evidence>
<dbReference type="InterPro" id="IPR050471">
    <property type="entry name" value="AB_hydrolase"/>
</dbReference>
<organism evidence="2 3">
    <name type="scientific">Amycolatopsis camponoti</name>
    <dbReference type="NCBI Taxonomy" id="2606593"/>
    <lineage>
        <taxon>Bacteria</taxon>
        <taxon>Bacillati</taxon>
        <taxon>Actinomycetota</taxon>
        <taxon>Actinomycetes</taxon>
        <taxon>Pseudonocardiales</taxon>
        <taxon>Pseudonocardiaceae</taxon>
        <taxon>Amycolatopsis</taxon>
    </lineage>
</organism>
<accession>A0A6I8LNK3</accession>
<dbReference type="InterPro" id="IPR000073">
    <property type="entry name" value="AB_hydrolase_1"/>
</dbReference>
<sequence length="284" mass="29485">MVTETDLTLPDGRTLHVYDTGGPARLTVFWHHGTPNLGAPPGPLLPLAERLGVRWVSYDRPGYGRSTHLPDRRVGNAAECVAAVADALGIDRFAVMGHSGGSSHALAAAALVPGRVKAVASLAAVAPFGAEGWFDGMAAASAASLRAATEGRAAKEKHEAAAQFDPEVFTKADFAALTGSWSWLDEVVQPALGAAGLVDDDLAYVTPWGCDPAAITAPTLLVHGADDRMIPATHSRWLAKRIPGAELRLTPGDGHISVLDHAADALTWLAAQDSNASDATTGAR</sequence>
<evidence type="ECO:0000259" key="1">
    <source>
        <dbReference type="Pfam" id="PF00561"/>
    </source>
</evidence>
<feature type="domain" description="AB hydrolase-1" evidence="1">
    <location>
        <begin position="30"/>
        <end position="262"/>
    </location>
</feature>